<dbReference type="AlphaFoldDB" id="A0AA86T4M9"/>
<dbReference type="Gramene" id="rna-AYBTSS11_LOCUS23601">
    <property type="protein sequence ID" value="CAJ1971600.1"/>
    <property type="gene ID" value="gene-AYBTSS11_LOCUS23601"/>
</dbReference>
<name>A0AA86T4M9_9FABA</name>
<reference evidence="2" key="1">
    <citation type="submission" date="2023-10" db="EMBL/GenBank/DDBJ databases">
        <authorList>
            <person name="Domelevo Entfellner J.-B."/>
        </authorList>
    </citation>
    <scope>NUCLEOTIDE SEQUENCE</scope>
</reference>
<keyword evidence="3" id="KW-1185">Reference proteome</keyword>
<proteinExistence type="predicted"/>
<gene>
    <name evidence="2" type="ORF">AYBTSS11_LOCUS23601</name>
</gene>
<evidence type="ECO:0000256" key="1">
    <source>
        <dbReference type="SAM" id="MobiDB-lite"/>
    </source>
</evidence>
<feature type="compositionally biased region" description="Acidic residues" evidence="1">
    <location>
        <begin position="58"/>
        <end position="67"/>
    </location>
</feature>
<dbReference type="EMBL" id="OY731405">
    <property type="protein sequence ID" value="CAJ1971600.1"/>
    <property type="molecule type" value="Genomic_DNA"/>
</dbReference>
<dbReference type="Proteomes" id="UP001189624">
    <property type="component" value="Chromosome 8"/>
</dbReference>
<organism evidence="2 3">
    <name type="scientific">Sphenostylis stenocarpa</name>
    <dbReference type="NCBI Taxonomy" id="92480"/>
    <lineage>
        <taxon>Eukaryota</taxon>
        <taxon>Viridiplantae</taxon>
        <taxon>Streptophyta</taxon>
        <taxon>Embryophyta</taxon>
        <taxon>Tracheophyta</taxon>
        <taxon>Spermatophyta</taxon>
        <taxon>Magnoliopsida</taxon>
        <taxon>eudicotyledons</taxon>
        <taxon>Gunneridae</taxon>
        <taxon>Pentapetalae</taxon>
        <taxon>rosids</taxon>
        <taxon>fabids</taxon>
        <taxon>Fabales</taxon>
        <taxon>Fabaceae</taxon>
        <taxon>Papilionoideae</taxon>
        <taxon>50 kb inversion clade</taxon>
        <taxon>NPAAA clade</taxon>
        <taxon>indigoferoid/millettioid clade</taxon>
        <taxon>Phaseoleae</taxon>
        <taxon>Sphenostylis</taxon>
    </lineage>
</organism>
<protein>
    <submittedName>
        <fullName evidence="2">Uncharacterized protein</fullName>
    </submittedName>
</protein>
<evidence type="ECO:0000313" key="2">
    <source>
        <dbReference type="EMBL" id="CAJ1971600.1"/>
    </source>
</evidence>
<feature type="region of interest" description="Disordered" evidence="1">
    <location>
        <begin position="49"/>
        <end position="87"/>
    </location>
</feature>
<evidence type="ECO:0000313" key="3">
    <source>
        <dbReference type="Proteomes" id="UP001189624"/>
    </source>
</evidence>
<accession>A0AA86T4M9</accession>
<sequence length="148" mass="16219">MFVRPEIYTLCCVEVQIIDSSSFLLKHLPTVEDTKEFPTVSLTTTVLDHHMSRRENEVEVEAEENNNNDESNKIHGNSSEGQSKLKHKMKTVNGELPVEDEEGGVAGEIGVVRSSVADMVLSSGVEGNSLVPTGNFKICKGKNGEETE</sequence>